<dbReference type="InterPro" id="IPR036676">
    <property type="entry name" value="PurM-like_C_sf"/>
</dbReference>
<keyword evidence="4" id="KW-0658">Purine biosynthesis</keyword>
<organism evidence="10 11">
    <name type="scientific">Riemerella anatipestifer</name>
    <name type="common">Moraxella anatipestifer</name>
    <dbReference type="NCBI Taxonomy" id="34085"/>
    <lineage>
        <taxon>Bacteria</taxon>
        <taxon>Pseudomonadati</taxon>
        <taxon>Bacteroidota</taxon>
        <taxon>Flavobacteriia</taxon>
        <taxon>Flavobacteriales</taxon>
        <taxon>Weeksellaceae</taxon>
        <taxon>Riemerella</taxon>
    </lineage>
</organism>
<evidence type="ECO:0000313" key="11">
    <source>
        <dbReference type="Proteomes" id="UP000189883"/>
    </source>
</evidence>
<keyword evidence="6" id="KW-0460">Magnesium</keyword>
<dbReference type="InterPro" id="IPR010141">
    <property type="entry name" value="FGAM_synthase"/>
</dbReference>
<dbReference type="PANTHER" id="PTHR10099:SF1">
    <property type="entry name" value="PHOSPHORIBOSYLFORMYLGLYCINAMIDINE SYNTHASE"/>
    <property type="match status" value="1"/>
</dbReference>
<dbReference type="InterPro" id="IPR029062">
    <property type="entry name" value="Class_I_gatase-like"/>
</dbReference>
<dbReference type="EMBL" id="CP011859">
    <property type="protein sequence ID" value="AQY22904.1"/>
    <property type="molecule type" value="Genomic_DNA"/>
</dbReference>
<dbReference type="SUPFAM" id="SSF55326">
    <property type="entry name" value="PurM N-terminal domain-like"/>
    <property type="match status" value="2"/>
</dbReference>
<dbReference type="PANTHER" id="PTHR10099">
    <property type="entry name" value="PHOSPHORIBOSYLFORMYLGLYCINAMIDINE SYNTHASE"/>
    <property type="match status" value="1"/>
</dbReference>
<dbReference type="GO" id="GO:0046872">
    <property type="term" value="F:metal ion binding"/>
    <property type="evidence" value="ECO:0007669"/>
    <property type="project" value="UniProtKB-KW"/>
</dbReference>
<dbReference type="Pfam" id="PF02769">
    <property type="entry name" value="AIRS_C"/>
    <property type="match status" value="1"/>
</dbReference>
<dbReference type="Gene3D" id="3.30.1330.10">
    <property type="entry name" value="PurM-like, N-terminal domain"/>
    <property type="match status" value="2"/>
</dbReference>
<dbReference type="Gene3D" id="3.40.50.880">
    <property type="match status" value="1"/>
</dbReference>
<dbReference type="InterPro" id="IPR036921">
    <property type="entry name" value="PurM-like_N_sf"/>
</dbReference>
<keyword evidence="5" id="KW-0067">ATP-binding</keyword>
<protein>
    <submittedName>
        <fullName evidence="10">Phosphoribosylformylglycinamidine synthase</fullName>
    </submittedName>
</protein>
<evidence type="ECO:0000256" key="6">
    <source>
        <dbReference type="ARBA" id="ARBA00022842"/>
    </source>
</evidence>
<evidence type="ECO:0000256" key="5">
    <source>
        <dbReference type="ARBA" id="ARBA00022840"/>
    </source>
</evidence>
<dbReference type="CDD" id="cd02203">
    <property type="entry name" value="PurL_repeat1"/>
    <property type="match status" value="1"/>
</dbReference>
<dbReference type="AlphaFoldDB" id="A0A1S7DUW7"/>
<dbReference type="Pfam" id="PF18072">
    <property type="entry name" value="FGAR-AT_linker"/>
    <property type="match status" value="1"/>
</dbReference>
<name>A0A1S7DUW7_RIEAN</name>
<evidence type="ECO:0000259" key="8">
    <source>
        <dbReference type="Pfam" id="PF02769"/>
    </source>
</evidence>
<keyword evidence="3" id="KW-0547">Nucleotide-binding</keyword>
<evidence type="ECO:0000256" key="2">
    <source>
        <dbReference type="ARBA" id="ARBA00022723"/>
    </source>
</evidence>
<sequence length="1243" mass="138646">MKKENLKNLIMSKRIYIEKRGIFDVESPKIFDEIKNILPNKQVKVYNIYDVFGLNDTDFDKVVYNVFADPVTDVLHYENPAKSSSFAMEFLPGQYDQRADSAQQCIVLLTENTQAKVRSGKLVEIEGINKEELQKVKDLLINRVESQEKDLSKLEIPKEETPKEVVVYNDFITLNESQLKEFYTEQNFAFGLDDLAYIQDYFKSEQRNPTETELKVLDTYWSDHCRHTTFETELKDIRFEGQFKATLEHIFKDYLEKRAFLGREAKPVSLMDLATVCAKYFHKTGKLDNLVVSDEINACTIKIDAEFDGKKEPWYLLFKNETHNHPTEIEPFGGASTCLGGAIRDPLSGRSFVYQAMRLSGAADVLEPMENTLKGKLPQRTITKQAANGYSSYGNQIGLATTQVSEIYHEGYRAKRMEVGFVVGAVPVDWVKREQPKAGDLVIILGGATGRDGVGGATGSSKEQDETSIHTLSTEVQKGNAVEERKIQRLFRNPEVTKLIKKSNDFGAGGVSVAIGEIAESLEVNLDVLPLKYEGLNGTELAISESQERMAVVIDANDKDKFINFCKEENILAVEVAKVTDSGRMQMFWRGEKIVDLSRAFLDTNGCSKTQKALVNHLQEVQAERLEFNETNFKKLLADKNVASQKGLLEMFDSSVGATTVAMPLGGKHQLTPMEGSVQTLPIMEAKDIETVSLASWGFDAVISEQNSMVGAANAVVESVAKIVAMGGDFRKIRLSFQEYFEKLGQNPDKWGKPLASLLGAYHAQMNFELAAIGGKDSMSGTYQDLNVPPTLISFACADGQKSNIISPEFKKAGNLIYHFYHQSQETEEAKGLPNYNDLKEIYTYIFNQIKDKKIVSVKTIKEGGIAVGLAKMAFGNGLGAIVNANDTALLEKNIGGLLIESTEPLSHQLLQKIGEVSNDKKLVINNDSFDIDDLKKVYCQTFETLFPTKEKQKIELELDTELNSIEPRTIVIKKHHITKPKVFTPVFPGTNCEYETLNAFRKEGAEVSMKPLVNLNHNALQESIKAWAKEIEQSQILAFSGGFSAGDEPDGSAKFIVNVLKNDIMREAVHRLLERDGMIIGICNGFQALVKSGLLPYGEIRDLDQNSPTLAHNSIGRHISQMVNVKAVNDDSPWLKGMKGEIYTIPISHGEGRFMASEEVITQLYKNGQIATQYVDLDGAIAHGMPYNPNNSLFAIEGITSPCGKIFGRMGHPERYAEGLMKNIPTANYHNIFKNGVSYFRD</sequence>
<dbReference type="CDD" id="cd02204">
    <property type="entry name" value="PurL_repeat2"/>
    <property type="match status" value="1"/>
</dbReference>
<evidence type="ECO:0000256" key="4">
    <source>
        <dbReference type="ARBA" id="ARBA00022755"/>
    </source>
</evidence>
<dbReference type="PROSITE" id="PS51273">
    <property type="entry name" value="GATASE_TYPE_1"/>
    <property type="match status" value="1"/>
</dbReference>
<dbReference type="Gene3D" id="3.90.650.10">
    <property type="entry name" value="PurM-like C-terminal domain"/>
    <property type="match status" value="2"/>
</dbReference>
<dbReference type="SMART" id="SM01211">
    <property type="entry name" value="GATase_5"/>
    <property type="match status" value="1"/>
</dbReference>
<reference evidence="10 11" key="1">
    <citation type="submission" date="2015-06" db="EMBL/GenBank/DDBJ databases">
        <title>R. anatipestifer strain HXb2 is the most virulent strain so far, and the genome sequence would help us uncover the pathogenesis.</title>
        <authorList>
            <person name="Hu Q."/>
            <person name="Qi J."/>
            <person name="Bo H."/>
            <person name="Liu G."/>
            <person name="Tao M."/>
            <person name="Ding Y."/>
            <person name="Xue Y."/>
        </authorList>
    </citation>
    <scope>NUCLEOTIDE SEQUENCE [LARGE SCALE GENOMIC DNA]</scope>
    <source>
        <strain evidence="10 11">HXb2</strain>
    </source>
</reference>
<dbReference type="GO" id="GO:0004642">
    <property type="term" value="F:phosphoribosylformylglycinamidine synthase activity"/>
    <property type="evidence" value="ECO:0007669"/>
    <property type="project" value="TreeGrafter"/>
</dbReference>
<keyword evidence="1" id="KW-0436">Ligase</keyword>
<evidence type="ECO:0000256" key="1">
    <source>
        <dbReference type="ARBA" id="ARBA00022598"/>
    </source>
</evidence>
<keyword evidence="2" id="KW-0479">Metal-binding</keyword>
<proteinExistence type="predicted"/>
<dbReference type="Pfam" id="PF13507">
    <property type="entry name" value="GATase_5"/>
    <property type="match status" value="1"/>
</dbReference>
<evidence type="ECO:0000313" key="10">
    <source>
        <dbReference type="EMBL" id="AQY22904.1"/>
    </source>
</evidence>
<evidence type="ECO:0000256" key="3">
    <source>
        <dbReference type="ARBA" id="ARBA00022741"/>
    </source>
</evidence>
<dbReference type="FunFam" id="3.30.1330.10:FF:000013">
    <property type="entry name" value="Phosphoribosylformylglycinamidine synthase"/>
    <property type="match status" value="1"/>
</dbReference>
<gene>
    <name evidence="10" type="primary">purL</name>
    <name evidence="10" type="ORF">AB406_1963</name>
</gene>
<evidence type="ECO:0000256" key="7">
    <source>
        <dbReference type="SAM" id="MobiDB-lite"/>
    </source>
</evidence>
<dbReference type="InterPro" id="IPR010918">
    <property type="entry name" value="PurM-like_C_dom"/>
</dbReference>
<dbReference type="SUPFAM" id="SSF56042">
    <property type="entry name" value="PurM C-terminal domain-like"/>
    <property type="match status" value="2"/>
</dbReference>
<dbReference type="GO" id="GO:0005524">
    <property type="term" value="F:ATP binding"/>
    <property type="evidence" value="ECO:0007669"/>
    <property type="project" value="UniProtKB-KW"/>
</dbReference>
<dbReference type="GO" id="GO:0005737">
    <property type="term" value="C:cytoplasm"/>
    <property type="evidence" value="ECO:0007669"/>
    <property type="project" value="TreeGrafter"/>
</dbReference>
<feature type="region of interest" description="Disordered" evidence="7">
    <location>
        <begin position="453"/>
        <end position="475"/>
    </location>
</feature>
<dbReference type="Proteomes" id="UP000189883">
    <property type="component" value="Chromosome"/>
</dbReference>
<dbReference type="InterPro" id="IPR041609">
    <property type="entry name" value="PurL_linker"/>
</dbReference>
<evidence type="ECO:0000259" key="9">
    <source>
        <dbReference type="Pfam" id="PF18072"/>
    </source>
</evidence>
<dbReference type="SUPFAM" id="SSF52317">
    <property type="entry name" value="Class I glutamine amidotransferase-like"/>
    <property type="match status" value="1"/>
</dbReference>
<dbReference type="NCBIfam" id="TIGR01857">
    <property type="entry name" value="FGAM-synthase"/>
    <property type="match status" value="1"/>
</dbReference>
<feature type="domain" description="Phosphoribosylformylglycinamidine synthase linker" evidence="9">
    <location>
        <begin position="180"/>
        <end position="227"/>
    </location>
</feature>
<feature type="domain" description="PurM-like C-terminal" evidence="8">
    <location>
        <begin position="437"/>
        <end position="589"/>
    </location>
</feature>
<accession>A0A1S7DUW7</accession>
<dbReference type="GO" id="GO:0006164">
    <property type="term" value="P:purine nucleotide biosynthetic process"/>
    <property type="evidence" value="ECO:0007669"/>
    <property type="project" value="UniProtKB-KW"/>
</dbReference>